<dbReference type="PANTHER" id="PTHR45905:SF1">
    <property type="entry name" value="GOLGI-LOCALIZED, GAMMA-ADAPTIN EAR CONTAINING, ARF BINDING PROTEIN"/>
    <property type="match status" value="1"/>
</dbReference>
<dbReference type="STRING" id="307972.A0A2G8JIA6"/>
<evidence type="ECO:0000256" key="5">
    <source>
        <dbReference type="ARBA" id="ARBA00022843"/>
    </source>
</evidence>
<dbReference type="GO" id="GO:0005802">
    <property type="term" value="C:trans-Golgi network"/>
    <property type="evidence" value="ECO:0007669"/>
    <property type="project" value="InterPro"/>
</dbReference>
<dbReference type="OrthoDB" id="447025at2759"/>
<evidence type="ECO:0000259" key="9">
    <source>
        <dbReference type="PROSITE" id="PS50909"/>
    </source>
</evidence>
<dbReference type="PROSITE" id="PS50909">
    <property type="entry name" value="GAT"/>
    <property type="match status" value="1"/>
</dbReference>
<comment type="subcellular location">
    <subcellularLocation>
        <location evidence="2">Early endosome</location>
    </subcellularLocation>
    <subcellularLocation>
        <location evidence="1">Golgi apparatus</location>
        <location evidence="1">trans-Golgi network membrane</location>
        <topology evidence="1">Peripheral membrane protein</topology>
    </subcellularLocation>
</comment>
<dbReference type="SMART" id="SM00288">
    <property type="entry name" value="VHS"/>
    <property type="match status" value="1"/>
</dbReference>
<dbReference type="GO" id="GO:0006893">
    <property type="term" value="P:Golgi to plasma membrane transport"/>
    <property type="evidence" value="ECO:0007669"/>
    <property type="project" value="TreeGrafter"/>
</dbReference>
<dbReference type="InterPro" id="IPR027422">
    <property type="entry name" value="GGA1-3"/>
</dbReference>
<name>A0A2G8JIA6_STIJA</name>
<dbReference type="Proteomes" id="UP000230750">
    <property type="component" value="Unassembled WGS sequence"/>
</dbReference>
<dbReference type="Gene3D" id="1.20.58.160">
    <property type="match status" value="1"/>
</dbReference>
<organism evidence="10 11">
    <name type="scientific">Stichopus japonicus</name>
    <name type="common">Sea cucumber</name>
    <dbReference type="NCBI Taxonomy" id="307972"/>
    <lineage>
        <taxon>Eukaryota</taxon>
        <taxon>Metazoa</taxon>
        <taxon>Echinodermata</taxon>
        <taxon>Eleutherozoa</taxon>
        <taxon>Echinozoa</taxon>
        <taxon>Holothuroidea</taxon>
        <taxon>Aspidochirotacea</taxon>
        <taxon>Aspidochirotida</taxon>
        <taxon>Stichopodidae</taxon>
        <taxon>Apostichopus</taxon>
    </lineage>
</organism>
<dbReference type="CDD" id="cd14234">
    <property type="entry name" value="GAT_GGA_meta"/>
    <property type="match status" value="1"/>
</dbReference>
<keyword evidence="4" id="KW-0813">Transport</keyword>
<evidence type="ECO:0000256" key="6">
    <source>
        <dbReference type="ARBA" id="ARBA00022927"/>
    </source>
</evidence>
<gene>
    <name evidence="10" type="ORF">BSL78_27702</name>
</gene>
<feature type="domain" description="GAT" evidence="9">
    <location>
        <begin position="159"/>
        <end position="286"/>
    </location>
</feature>
<feature type="domain" description="VHS" evidence="8">
    <location>
        <begin position="6"/>
        <end position="136"/>
    </location>
</feature>
<dbReference type="GO" id="GO:0005769">
    <property type="term" value="C:early endosome"/>
    <property type="evidence" value="ECO:0007669"/>
    <property type="project" value="UniProtKB-SubCell"/>
</dbReference>
<keyword evidence="11" id="KW-1185">Reference proteome</keyword>
<evidence type="ECO:0000313" key="11">
    <source>
        <dbReference type="Proteomes" id="UP000230750"/>
    </source>
</evidence>
<dbReference type="SUPFAM" id="SSF48464">
    <property type="entry name" value="ENTH/VHS domain"/>
    <property type="match status" value="1"/>
</dbReference>
<dbReference type="Pfam" id="PF03127">
    <property type="entry name" value="GAT"/>
    <property type="match status" value="1"/>
</dbReference>
<feature type="compositionally biased region" description="Low complexity" evidence="7">
    <location>
        <begin position="340"/>
        <end position="352"/>
    </location>
</feature>
<evidence type="ECO:0000256" key="3">
    <source>
        <dbReference type="ARBA" id="ARBA00008099"/>
    </source>
</evidence>
<dbReference type="Pfam" id="PF18308">
    <property type="entry name" value="GGA_N-GAT"/>
    <property type="match status" value="1"/>
</dbReference>
<dbReference type="Gene3D" id="1.25.40.90">
    <property type="match status" value="1"/>
</dbReference>
<evidence type="ECO:0000259" key="8">
    <source>
        <dbReference type="PROSITE" id="PS50179"/>
    </source>
</evidence>
<dbReference type="GO" id="GO:0035091">
    <property type="term" value="F:phosphatidylinositol binding"/>
    <property type="evidence" value="ECO:0007669"/>
    <property type="project" value="InterPro"/>
</dbReference>
<feature type="compositionally biased region" description="Low complexity" evidence="7">
    <location>
        <begin position="296"/>
        <end position="309"/>
    </location>
</feature>
<dbReference type="Pfam" id="PF00790">
    <property type="entry name" value="VHS"/>
    <property type="match status" value="1"/>
</dbReference>
<dbReference type="GO" id="GO:0034394">
    <property type="term" value="P:protein localization to cell surface"/>
    <property type="evidence" value="ECO:0007669"/>
    <property type="project" value="TreeGrafter"/>
</dbReference>
<protein>
    <submittedName>
        <fullName evidence="10">Putative ADP-ribosylation factor-binding protein GGA1</fullName>
    </submittedName>
</protein>
<sequence>MISDKATNPLNREEDWEFILTFCDRVNFELEGPQIACRLIGHKIQSPQEREALQALIVAEACVKNCGEAFHREVGKFRFLNELIKLISPKYLGARTTEKVKKKTIEVMYSWQIGLPHEPKVKEAYEMLKKQGLVKEDPEYVNETFTLEPSSPRMADFEDDDKAKLLSRLLKSKHAEDLQAANRLIKNMVKEDEKKTEKKTKRMNDLESCNNSVKLLNDMLVHFDPAVTSEGERDLMRELYQTCERLRPNLFRLASDADEKDDGIADILKTNDALVKVMEDYKAKFGEPGKVEDEAVATAEEATPTTTAPQKSTLIDFGGSSPVKSRPTAATNGTDQPMLASAQASQEEATASATSDLSLLDLNSSTSSAAGNSSVLQRTNPSDLDNLLGPSPTATSVANVQAINAAQSNIPFTQAAQPVGTAYAGFTQAPGMVSDLPWNLIMMTCQCVNLAVVRDDQITCRTTKTCQIVKYWLPGGQPKTFKKAG</sequence>
<keyword evidence="5" id="KW-0832">Ubl conjugation</keyword>
<dbReference type="PROSITE" id="PS50179">
    <property type="entry name" value="VHS"/>
    <property type="match status" value="1"/>
</dbReference>
<proteinExistence type="inferred from homology"/>
<keyword evidence="6" id="KW-0653">Protein transport</keyword>
<comment type="caution">
    <text evidence="10">The sequence shown here is derived from an EMBL/GenBank/DDBJ whole genome shotgun (WGS) entry which is preliminary data.</text>
</comment>
<dbReference type="InterPro" id="IPR002014">
    <property type="entry name" value="VHS_dom"/>
</dbReference>
<feature type="region of interest" description="Disordered" evidence="7">
    <location>
        <begin position="368"/>
        <end position="391"/>
    </location>
</feature>
<comment type="similarity">
    <text evidence="3">Belongs to the GGA protein family.</text>
</comment>
<dbReference type="InterPro" id="IPR041198">
    <property type="entry name" value="GGA_N-GAT"/>
</dbReference>
<feature type="region of interest" description="Disordered" evidence="7">
    <location>
        <begin position="293"/>
        <end position="352"/>
    </location>
</feature>
<evidence type="ECO:0000256" key="4">
    <source>
        <dbReference type="ARBA" id="ARBA00022448"/>
    </source>
</evidence>
<dbReference type="CDD" id="cd03567">
    <property type="entry name" value="VHS_GGA_metazoan"/>
    <property type="match status" value="1"/>
</dbReference>
<dbReference type="InterPro" id="IPR038425">
    <property type="entry name" value="GAT_sf"/>
</dbReference>
<dbReference type="EMBL" id="MRZV01001893">
    <property type="protein sequence ID" value="PIK35473.1"/>
    <property type="molecule type" value="Genomic_DNA"/>
</dbReference>
<evidence type="ECO:0000256" key="2">
    <source>
        <dbReference type="ARBA" id="ARBA00004412"/>
    </source>
</evidence>
<evidence type="ECO:0000256" key="1">
    <source>
        <dbReference type="ARBA" id="ARBA00004150"/>
    </source>
</evidence>
<dbReference type="SUPFAM" id="SSF89009">
    <property type="entry name" value="GAT-like domain"/>
    <property type="match status" value="1"/>
</dbReference>
<accession>A0A2G8JIA6</accession>
<reference evidence="10 11" key="1">
    <citation type="journal article" date="2017" name="PLoS Biol.">
        <title>The sea cucumber genome provides insights into morphological evolution and visceral regeneration.</title>
        <authorList>
            <person name="Zhang X."/>
            <person name="Sun L."/>
            <person name="Yuan J."/>
            <person name="Sun Y."/>
            <person name="Gao Y."/>
            <person name="Zhang L."/>
            <person name="Li S."/>
            <person name="Dai H."/>
            <person name="Hamel J.F."/>
            <person name="Liu C."/>
            <person name="Yu Y."/>
            <person name="Liu S."/>
            <person name="Lin W."/>
            <person name="Guo K."/>
            <person name="Jin S."/>
            <person name="Xu P."/>
            <person name="Storey K.B."/>
            <person name="Huan P."/>
            <person name="Zhang T."/>
            <person name="Zhou Y."/>
            <person name="Zhang J."/>
            <person name="Lin C."/>
            <person name="Li X."/>
            <person name="Xing L."/>
            <person name="Huo D."/>
            <person name="Sun M."/>
            <person name="Wang L."/>
            <person name="Mercier A."/>
            <person name="Li F."/>
            <person name="Yang H."/>
            <person name="Xiang J."/>
        </authorList>
    </citation>
    <scope>NUCLEOTIDE SEQUENCE [LARGE SCALE GENOMIC DNA]</scope>
    <source>
        <strain evidence="10">Shaxun</strain>
        <tissue evidence="10">Muscle</tissue>
    </source>
</reference>
<dbReference type="InterPro" id="IPR008942">
    <property type="entry name" value="ENTH_VHS"/>
</dbReference>
<dbReference type="GO" id="GO:0006886">
    <property type="term" value="P:intracellular protein transport"/>
    <property type="evidence" value="ECO:0007669"/>
    <property type="project" value="InterPro"/>
</dbReference>
<dbReference type="AlphaFoldDB" id="A0A2G8JIA6"/>
<evidence type="ECO:0000256" key="7">
    <source>
        <dbReference type="SAM" id="MobiDB-lite"/>
    </source>
</evidence>
<evidence type="ECO:0000313" key="10">
    <source>
        <dbReference type="EMBL" id="PIK35473.1"/>
    </source>
</evidence>
<dbReference type="Gene3D" id="1.20.5.170">
    <property type="match status" value="1"/>
</dbReference>
<dbReference type="GO" id="GO:0031267">
    <property type="term" value="F:small GTPase binding"/>
    <property type="evidence" value="ECO:0007669"/>
    <property type="project" value="InterPro"/>
</dbReference>
<dbReference type="PANTHER" id="PTHR45905">
    <property type="entry name" value="GOLGI-LOCALIZED, GAMMA-ADAPTIN EAR CONTAINING, ARF BINDING PROTEIN"/>
    <property type="match status" value="1"/>
</dbReference>
<dbReference type="GO" id="GO:0043130">
    <property type="term" value="F:ubiquitin binding"/>
    <property type="evidence" value="ECO:0007669"/>
    <property type="project" value="InterPro"/>
</dbReference>
<dbReference type="InterPro" id="IPR004152">
    <property type="entry name" value="GAT_dom"/>
</dbReference>